<evidence type="ECO:0000256" key="1">
    <source>
        <dbReference type="SAM" id="MobiDB-lite"/>
    </source>
</evidence>
<dbReference type="GeneID" id="9615438"/>
<name>D8TXY9_VOLCA</name>
<evidence type="ECO:0000313" key="4">
    <source>
        <dbReference type="Proteomes" id="UP000001058"/>
    </source>
</evidence>
<dbReference type="EMBL" id="GL378343">
    <property type="protein sequence ID" value="EFJ47725.1"/>
    <property type="molecule type" value="Genomic_DNA"/>
</dbReference>
<feature type="transmembrane region" description="Helical" evidence="2">
    <location>
        <begin position="53"/>
        <end position="76"/>
    </location>
</feature>
<accession>D8TXY9</accession>
<dbReference type="OrthoDB" id="546168at2759"/>
<organism evidence="4">
    <name type="scientific">Volvox carteri f. nagariensis</name>
    <dbReference type="NCBI Taxonomy" id="3068"/>
    <lineage>
        <taxon>Eukaryota</taxon>
        <taxon>Viridiplantae</taxon>
        <taxon>Chlorophyta</taxon>
        <taxon>core chlorophytes</taxon>
        <taxon>Chlorophyceae</taxon>
        <taxon>CS clade</taxon>
        <taxon>Chlamydomonadales</taxon>
        <taxon>Volvocaceae</taxon>
        <taxon>Volvox</taxon>
    </lineage>
</organism>
<feature type="region of interest" description="Disordered" evidence="1">
    <location>
        <begin position="94"/>
        <end position="119"/>
    </location>
</feature>
<gene>
    <name evidence="3" type="ORF">VOLCADRAFT_91791</name>
</gene>
<reference evidence="3 4" key="1">
    <citation type="journal article" date="2010" name="Science">
        <title>Genomic analysis of organismal complexity in the multicellular green alga Volvox carteri.</title>
        <authorList>
            <person name="Prochnik S.E."/>
            <person name="Umen J."/>
            <person name="Nedelcu A.M."/>
            <person name="Hallmann A."/>
            <person name="Miller S.M."/>
            <person name="Nishii I."/>
            <person name="Ferris P."/>
            <person name="Kuo A."/>
            <person name="Mitros T."/>
            <person name="Fritz-Laylin L.K."/>
            <person name="Hellsten U."/>
            <person name="Chapman J."/>
            <person name="Simakov O."/>
            <person name="Rensing S.A."/>
            <person name="Terry A."/>
            <person name="Pangilinan J."/>
            <person name="Kapitonov V."/>
            <person name="Jurka J."/>
            <person name="Salamov A."/>
            <person name="Shapiro H."/>
            <person name="Schmutz J."/>
            <person name="Grimwood J."/>
            <person name="Lindquist E."/>
            <person name="Lucas S."/>
            <person name="Grigoriev I.V."/>
            <person name="Schmitt R."/>
            <person name="Kirk D."/>
            <person name="Rokhsar D.S."/>
        </authorList>
    </citation>
    <scope>NUCLEOTIDE SEQUENCE [LARGE SCALE GENOMIC DNA]</scope>
    <source>
        <strain evidence="4">f. Nagariensis / Eve</strain>
    </source>
</reference>
<dbReference type="Proteomes" id="UP000001058">
    <property type="component" value="Unassembled WGS sequence"/>
</dbReference>
<dbReference type="InParanoid" id="D8TXY9"/>
<evidence type="ECO:0000313" key="3">
    <source>
        <dbReference type="EMBL" id="EFJ47725.1"/>
    </source>
</evidence>
<sequence length="294" mass="30610">MLYRGVALTWLASWLQDRVYEAGLDEVLTYELPAVAAALGVLPQDLYDAAAELGVYGACECAVAAGVAAFVAWSVLSRSRRAAKRLETLMGVVASSSPSPSAGRASGGAGGGTKAPGRNGGGGAAAAAAQVLIGPGGPGLAGASNAAAVMRRAAAIQAARDVLQVLVLNGILIASGGNLAASYTAAVLNQLIISTMQRRGANRMRERSVALARELRAYNAQMQQIASKYKDKLPKTSANGLFLVSGTGLRTLSSDRISVTTIKISKKTVMARDLFWRRPKATRRLWALSRVKRG</sequence>
<protein>
    <submittedName>
        <fullName evidence="3">Uncharacterized protein</fullName>
    </submittedName>
</protein>
<keyword evidence="4" id="KW-1185">Reference proteome</keyword>
<evidence type="ECO:0000256" key="2">
    <source>
        <dbReference type="SAM" id="Phobius"/>
    </source>
</evidence>
<keyword evidence="2" id="KW-0472">Membrane</keyword>
<keyword evidence="2" id="KW-1133">Transmembrane helix</keyword>
<feature type="compositionally biased region" description="Low complexity" evidence="1">
    <location>
        <begin position="94"/>
        <end position="104"/>
    </location>
</feature>
<dbReference type="RefSeq" id="XP_002951196.1">
    <property type="nucleotide sequence ID" value="XM_002951150.1"/>
</dbReference>
<proteinExistence type="predicted"/>
<dbReference type="KEGG" id="vcn:VOLCADRAFT_91791"/>
<feature type="compositionally biased region" description="Gly residues" evidence="1">
    <location>
        <begin position="105"/>
        <end position="119"/>
    </location>
</feature>
<dbReference type="AlphaFoldDB" id="D8TXY9"/>
<keyword evidence="2" id="KW-0812">Transmembrane</keyword>